<evidence type="ECO:0000256" key="6">
    <source>
        <dbReference type="ARBA" id="ARBA00023136"/>
    </source>
</evidence>
<comment type="caution">
    <text evidence="9">The sequence shown here is derived from an EMBL/GenBank/DDBJ whole genome shotgun (WGS) entry which is preliminary data.</text>
</comment>
<evidence type="ECO:0000256" key="3">
    <source>
        <dbReference type="ARBA" id="ARBA00022692"/>
    </source>
</evidence>
<dbReference type="OMA" id="LEYHEVI"/>
<dbReference type="Proteomes" id="UP000075243">
    <property type="component" value="Unassembled WGS sequence"/>
</dbReference>
<dbReference type="AlphaFoldDB" id="A0A151UGL6"/>
<evidence type="ECO:0000256" key="5">
    <source>
        <dbReference type="ARBA" id="ARBA00022989"/>
    </source>
</evidence>
<reference evidence="9" key="1">
    <citation type="journal article" date="2012" name="Nat. Biotechnol.">
        <title>Draft genome sequence of pigeonpea (Cajanus cajan), an orphan legume crop of resource-poor farmers.</title>
        <authorList>
            <person name="Varshney R.K."/>
            <person name="Chen W."/>
            <person name="Li Y."/>
            <person name="Bharti A.K."/>
            <person name="Saxena R.K."/>
            <person name="Schlueter J.A."/>
            <person name="Donoghue M.T."/>
            <person name="Azam S."/>
            <person name="Fan G."/>
            <person name="Whaley A.M."/>
            <person name="Farmer A.D."/>
            <person name="Sheridan J."/>
            <person name="Iwata A."/>
            <person name="Tuteja R."/>
            <person name="Penmetsa R.V."/>
            <person name="Wu W."/>
            <person name="Upadhyaya H.D."/>
            <person name="Yang S.P."/>
            <person name="Shah T."/>
            <person name="Saxena K.B."/>
            <person name="Michael T."/>
            <person name="McCombie W.R."/>
            <person name="Yang B."/>
            <person name="Zhang G."/>
            <person name="Yang H."/>
            <person name="Wang J."/>
            <person name="Spillane C."/>
            <person name="Cook D.R."/>
            <person name="May G.D."/>
            <person name="Xu X."/>
            <person name="Jackson S.A."/>
        </authorList>
    </citation>
    <scope>NUCLEOTIDE SEQUENCE [LARGE SCALE GENOMIC DNA]</scope>
</reference>
<keyword evidence="4" id="KW-0029">Amino-acid transport</keyword>
<feature type="transmembrane region" description="Helical" evidence="7">
    <location>
        <begin position="72"/>
        <end position="94"/>
    </location>
</feature>
<proteinExistence type="predicted"/>
<dbReference type="Gramene" id="C.cajan_46995.t">
    <property type="protein sequence ID" value="C.cajan_46995.t"/>
    <property type="gene ID" value="C.cajan_46995"/>
</dbReference>
<dbReference type="GO" id="GO:0006865">
    <property type="term" value="P:amino acid transport"/>
    <property type="evidence" value="ECO:0007669"/>
    <property type="project" value="UniProtKB-KW"/>
</dbReference>
<dbReference type="InterPro" id="IPR013057">
    <property type="entry name" value="AA_transpt_TM"/>
</dbReference>
<evidence type="ECO:0000259" key="8">
    <source>
        <dbReference type="Pfam" id="PF01490"/>
    </source>
</evidence>
<accession>A0A151UGL6</accession>
<evidence type="ECO:0000256" key="7">
    <source>
        <dbReference type="SAM" id="Phobius"/>
    </source>
</evidence>
<evidence type="ECO:0000256" key="4">
    <source>
        <dbReference type="ARBA" id="ARBA00022970"/>
    </source>
</evidence>
<sequence length="121" mass="13894">MIPSLNETDSEVGVREEVEKELQEHSSFSFKSLLWHGGSIWDAWFSCASNQVKSMLLTLPCSFAQLGMLSGVLLQIFYGILGSWTTYLISFLYMEYHSRKEKENVNFKNHVIQVFSSTPNF</sequence>
<keyword evidence="10" id="KW-1185">Reference proteome</keyword>
<gene>
    <name evidence="9" type="ORF">KK1_050394</name>
</gene>
<keyword evidence="6 7" id="KW-0472">Membrane</keyword>
<name>A0A151UGL6_CAJCA</name>
<keyword evidence="5 7" id="KW-1133">Transmembrane helix</keyword>
<organism evidence="9 10">
    <name type="scientific">Cajanus cajan</name>
    <name type="common">Pigeon pea</name>
    <name type="synonym">Cajanus indicus</name>
    <dbReference type="NCBI Taxonomy" id="3821"/>
    <lineage>
        <taxon>Eukaryota</taxon>
        <taxon>Viridiplantae</taxon>
        <taxon>Streptophyta</taxon>
        <taxon>Embryophyta</taxon>
        <taxon>Tracheophyta</taxon>
        <taxon>Spermatophyta</taxon>
        <taxon>Magnoliopsida</taxon>
        <taxon>eudicotyledons</taxon>
        <taxon>Gunneridae</taxon>
        <taxon>Pentapetalae</taxon>
        <taxon>rosids</taxon>
        <taxon>fabids</taxon>
        <taxon>Fabales</taxon>
        <taxon>Fabaceae</taxon>
        <taxon>Papilionoideae</taxon>
        <taxon>50 kb inversion clade</taxon>
        <taxon>NPAAA clade</taxon>
        <taxon>indigoferoid/millettioid clade</taxon>
        <taxon>Phaseoleae</taxon>
        <taxon>Cajanus</taxon>
    </lineage>
</organism>
<keyword evidence="3 7" id="KW-0812">Transmembrane</keyword>
<comment type="subcellular location">
    <subcellularLocation>
        <location evidence="1">Membrane</location>
    </subcellularLocation>
</comment>
<protein>
    <submittedName>
        <fullName evidence="9">Auxin transporter-like protein 2</fullName>
    </submittedName>
</protein>
<dbReference type="STRING" id="3821.A0A151UGL6"/>
<evidence type="ECO:0000256" key="1">
    <source>
        <dbReference type="ARBA" id="ARBA00004370"/>
    </source>
</evidence>
<dbReference type="GO" id="GO:0016020">
    <property type="term" value="C:membrane"/>
    <property type="evidence" value="ECO:0007669"/>
    <property type="project" value="UniProtKB-SubCell"/>
</dbReference>
<evidence type="ECO:0000313" key="9">
    <source>
        <dbReference type="EMBL" id="KYP78455.1"/>
    </source>
</evidence>
<dbReference type="EMBL" id="AGCT01051900">
    <property type="protein sequence ID" value="KYP78455.1"/>
    <property type="molecule type" value="Genomic_DNA"/>
</dbReference>
<evidence type="ECO:0000256" key="2">
    <source>
        <dbReference type="ARBA" id="ARBA00022448"/>
    </source>
</evidence>
<feature type="domain" description="Amino acid transporter transmembrane" evidence="8">
    <location>
        <begin position="36"/>
        <end position="116"/>
    </location>
</feature>
<keyword evidence="2" id="KW-0813">Transport</keyword>
<dbReference type="Pfam" id="PF01490">
    <property type="entry name" value="Aa_trans"/>
    <property type="match status" value="1"/>
</dbReference>
<evidence type="ECO:0000313" key="10">
    <source>
        <dbReference type="Proteomes" id="UP000075243"/>
    </source>
</evidence>